<evidence type="ECO:0000313" key="3">
    <source>
        <dbReference type="WBParaSite" id="SCUD_0000693001-mRNA-1"/>
    </source>
</evidence>
<name>A0A183JW35_9TREM</name>
<dbReference type="AlphaFoldDB" id="A0A183JW35"/>
<sequence>MIDYFEIILGIIHHINYDQIYEMKINDKLYNEAKTWSNLLNYLITMRQESFVSDIRISTNITAKFIASKRSGLSNPDIQ</sequence>
<gene>
    <name evidence="1" type="ORF">SCUD_LOCUS6930</name>
</gene>
<evidence type="ECO:0000313" key="2">
    <source>
        <dbReference type="Proteomes" id="UP000279833"/>
    </source>
</evidence>
<keyword evidence="2" id="KW-1185">Reference proteome</keyword>
<evidence type="ECO:0000313" key="1">
    <source>
        <dbReference type="EMBL" id="VDP09405.1"/>
    </source>
</evidence>
<dbReference type="STRING" id="6186.A0A183JW35"/>
<dbReference type="Proteomes" id="UP000279833">
    <property type="component" value="Unassembled WGS sequence"/>
</dbReference>
<protein>
    <submittedName>
        <fullName evidence="1 3">Uncharacterized protein</fullName>
    </submittedName>
</protein>
<dbReference type="WBParaSite" id="SCUD_0000693001-mRNA-1">
    <property type="protein sequence ID" value="SCUD_0000693001-mRNA-1"/>
    <property type="gene ID" value="SCUD_0000693001"/>
</dbReference>
<reference evidence="3" key="1">
    <citation type="submission" date="2016-06" db="UniProtKB">
        <authorList>
            <consortium name="WormBaseParasite"/>
        </authorList>
    </citation>
    <scope>IDENTIFICATION</scope>
</reference>
<dbReference type="EMBL" id="UZAK01018787">
    <property type="protein sequence ID" value="VDP09405.1"/>
    <property type="molecule type" value="Genomic_DNA"/>
</dbReference>
<proteinExistence type="predicted"/>
<reference evidence="1 2" key="2">
    <citation type="submission" date="2018-11" db="EMBL/GenBank/DDBJ databases">
        <authorList>
            <consortium name="Pathogen Informatics"/>
        </authorList>
    </citation>
    <scope>NUCLEOTIDE SEQUENCE [LARGE SCALE GENOMIC DNA]</scope>
    <source>
        <strain evidence="1">Dakar</strain>
        <strain evidence="2">Dakar, Senegal</strain>
    </source>
</reference>
<organism evidence="3">
    <name type="scientific">Schistosoma curassoni</name>
    <dbReference type="NCBI Taxonomy" id="6186"/>
    <lineage>
        <taxon>Eukaryota</taxon>
        <taxon>Metazoa</taxon>
        <taxon>Spiralia</taxon>
        <taxon>Lophotrochozoa</taxon>
        <taxon>Platyhelminthes</taxon>
        <taxon>Trematoda</taxon>
        <taxon>Digenea</taxon>
        <taxon>Strigeidida</taxon>
        <taxon>Schistosomatoidea</taxon>
        <taxon>Schistosomatidae</taxon>
        <taxon>Schistosoma</taxon>
    </lineage>
</organism>
<accession>A0A183JW35</accession>